<dbReference type="InterPro" id="IPR025196">
    <property type="entry name" value="DUF4126"/>
</dbReference>
<accession>A0A1H9Z198</accession>
<evidence type="ECO:0000313" key="4">
    <source>
        <dbReference type="Proteomes" id="UP000199345"/>
    </source>
</evidence>
<organism evidence="3 4">
    <name type="scientific">Nitrosomonas marina</name>
    <dbReference type="NCBI Taxonomy" id="917"/>
    <lineage>
        <taxon>Bacteria</taxon>
        <taxon>Pseudomonadati</taxon>
        <taxon>Pseudomonadota</taxon>
        <taxon>Betaproteobacteria</taxon>
        <taxon>Nitrosomonadales</taxon>
        <taxon>Nitrosomonadaceae</taxon>
        <taxon>Nitrosomonas</taxon>
    </lineage>
</organism>
<keyword evidence="1" id="KW-0812">Transmembrane</keyword>
<dbReference type="OrthoDB" id="181455at2"/>
<dbReference type="RefSeq" id="WP_090655896.1">
    <property type="nucleotide sequence ID" value="NZ_FOIA01000003.1"/>
</dbReference>
<protein>
    <recommendedName>
        <fullName evidence="2">DUF4126 domain-containing protein</fullName>
    </recommendedName>
</protein>
<feature type="domain" description="DUF4126" evidence="2">
    <location>
        <begin position="11"/>
        <end position="183"/>
    </location>
</feature>
<evidence type="ECO:0000256" key="1">
    <source>
        <dbReference type="SAM" id="Phobius"/>
    </source>
</evidence>
<keyword evidence="1" id="KW-1133">Transmembrane helix</keyword>
<evidence type="ECO:0000259" key="2">
    <source>
        <dbReference type="Pfam" id="PF13548"/>
    </source>
</evidence>
<keyword evidence="1" id="KW-0472">Membrane</keyword>
<sequence>MENHEALLTTLALLMGTTWASGINLYAVLLVLGLGGSSGYIDLPAELSILEDPLIIGTAGIMYVIEFFADKIPGIDSAWDAIHTFVRIPAGAMLAAGTVGDVTPAMEIAAGILGGGIAAATHTTKASTRLMINTSPEPVSNWSASVSEDLLVLGGLWAALNHPTVFLLLFLTFIILFIWLLPKLWNMIKLFFTKTVNYLGIKEKNNPKT</sequence>
<evidence type="ECO:0000313" key="3">
    <source>
        <dbReference type="EMBL" id="SES75157.1"/>
    </source>
</evidence>
<feature type="transmembrane region" description="Helical" evidence="1">
    <location>
        <begin position="160"/>
        <end position="181"/>
    </location>
</feature>
<reference evidence="4" key="1">
    <citation type="submission" date="2016-10" db="EMBL/GenBank/DDBJ databases">
        <authorList>
            <person name="Varghese N."/>
            <person name="Submissions S."/>
        </authorList>
    </citation>
    <scope>NUCLEOTIDE SEQUENCE [LARGE SCALE GENOMIC DNA]</scope>
    <source>
        <strain evidence="4">Nm71</strain>
    </source>
</reference>
<keyword evidence="4" id="KW-1185">Reference proteome</keyword>
<name>A0A1H9Z198_9PROT</name>
<dbReference type="Proteomes" id="UP000199345">
    <property type="component" value="Unassembled WGS sequence"/>
</dbReference>
<proteinExistence type="predicted"/>
<dbReference type="Pfam" id="PF13548">
    <property type="entry name" value="DUF4126"/>
    <property type="match status" value="1"/>
</dbReference>
<gene>
    <name evidence="3" type="ORF">SAMN05216326_10342</name>
</gene>
<dbReference type="AlphaFoldDB" id="A0A1H9Z198"/>
<dbReference type="EMBL" id="FOIA01000003">
    <property type="protein sequence ID" value="SES75157.1"/>
    <property type="molecule type" value="Genomic_DNA"/>
</dbReference>